<dbReference type="EMBL" id="CP144753">
    <property type="protein sequence ID" value="WVZ95611.1"/>
    <property type="molecule type" value="Genomic_DNA"/>
</dbReference>
<dbReference type="InterPro" id="IPR056521">
    <property type="entry name" value="MARCHF6-like_C"/>
</dbReference>
<dbReference type="GO" id="GO:0005789">
    <property type="term" value="C:endoplasmic reticulum membrane"/>
    <property type="evidence" value="ECO:0007669"/>
    <property type="project" value="TreeGrafter"/>
</dbReference>
<feature type="transmembrane region" description="Helical" evidence="1">
    <location>
        <begin position="722"/>
        <end position="741"/>
    </location>
</feature>
<sequence>MTPSPAGQVCKRAISIAPVYAADAPARLPLPEFMIGLANKLMAWLLLLLSLLFAICVWELLMPLTTLWVWRLALSRTWAQVRRLLYLRTSTTRPFLIRFMPSADTVLACVSIRRAFLRELHNIRQLNAPARLAADAIAPLALWVARAEANLQQRFGGLDTLQVLALHTVEASLMVVIGDVAFALLLGFLPFSLGRLLLCCASCLSFGTLDTAPFSASTPSVLLLGYGFILMMALLFTGLHTFHQYSRGERLTIAVYFHALTDLVYWLLTPLSLLPSVHVMLHGTFTFLYRFFWGIISLVNVCLNLTAKLVLRPLFLGCLLDIYTSKLFVFGVEMPQKLHLLFAPSFASTALHWLIGCISLMLHSLLSSFIRSVFRLGVSATGGQIKIGEPFCKFYLKILPGLFLSVIYAAMVILVPVEVAFRLAPTLFPLNITYFDPPTQGTELWQATRNFQELLCAVFLLKFLIFSAIKYLEPGVLVQKVLRYWLASTGHALGFSDLLTTEPDGTGESNSRTPKDQHSSLAEAKDKRRYVAVRVMLLMVLAWLTVVIFNAALLVAPISVGRALLFAIPQLPVTGTLKSNDLFAFAIGFCILSTIVAASRDAFAYMTSGRTRLLVSVIGNWGITALKSCPLLFLWAVVIPFMIGLLADCLLISPLANEVPILDFSTWFLGLQLLEIWKKMVGWTRVVPFLGYFIDERWDRRLTQAREDGFSGVRPLWVLREILMPITVKLLYALCVPYVLAKGVAPRLGYSASVNSAVLRFAWLGSLALCLLFRLGKALARLVVRLHDSIRDERYLIGRRVHNYYADNNNM</sequence>
<dbReference type="AlphaFoldDB" id="A0AAQ3UP11"/>
<dbReference type="Proteomes" id="UP001341281">
    <property type="component" value="Chromosome 09"/>
</dbReference>
<keyword evidence="1" id="KW-0472">Membrane</keyword>
<feature type="transmembrane region" description="Helical" evidence="1">
    <location>
        <begin position="451"/>
        <end position="472"/>
    </location>
</feature>
<feature type="transmembrane region" description="Helical" evidence="1">
    <location>
        <begin position="352"/>
        <end position="374"/>
    </location>
</feature>
<feature type="domain" description="E3 ubiquitin-protein ligase MARCHF6-like C-terminal" evidence="2">
    <location>
        <begin position="616"/>
        <end position="791"/>
    </location>
</feature>
<accession>A0AAQ3UP11</accession>
<reference evidence="3 4" key="1">
    <citation type="submission" date="2024-02" db="EMBL/GenBank/DDBJ databases">
        <title>High-quality chromosome-scale genome assembly of Pensacola bahiagrass (Paspalum notatum Flugge var. saurae).</title>
        <authorList>
            <person name="Vega J.M."/>
            <person name="Podio M."/>
            <person name="Orjuela J."/>
            <person name="Siena L.A."/>
            <person name="Pessino S.C."/>
            <person name="Combes M.C."/>
            <person name="Mariac C."/>
            <person name="Albertini E."/>
            <person name="Pupilli F."/>
            <person name="Ortiz J.P.A."/>
            <person name="Leblanc O."/>
        </authorList>
    </citation>
    <scope>NUCLEOTIDE SEQUENCE [LARGE SCALE GENOMIC DNA]</scope>
    <source>
        <strain evidence="3">R1</strain>
        <tissue evidence="3">Leaf</tissue>
    </source>
</reference>
<dbReference type="GO" id="GO:0036503">
    <property type="term" value="P:ERAD pathway"/>
    <property type="evidence" value="ECO:0007669"/>
    <property type="project" value="TreeGrafter"/>
</dbReference>
<feature type="transmembrane region" description="Helical" evidence="1">
    <location>
        <begin position="221"/>
        <end position="239"/>
    </location>
</feature>
<dbReference type="Pfam" id="PF23113">
    <property type="entry name" value="MARCHF6_C"/>
    <property type="match status" value="1"/>
</dbReference>
<feature type="transmembrane region" description="Helical" evidence="1">
    <location>
        <begin position="761"/>
        <end position="784"/>
    </location>
</feature>
<feature type="transmembrane region" description="Helical" evidence="1">
    <location>
        <begin position="171"/>
        <end position="189"/>
    </location>
</feature>
<dbReference type="PANTHER" id="PTHR13145:SF2">
    <property type="entry name" value="RING-CH-TYPE DOMAIN-CONTAINING PROTEIN"/>
    <property type="match status" value="1"/>
</dbReference>
<organism evidence="3 4">
    <name type="scientific">Paspalum notatum var. saurae</name>
    <dbReference type="NCBI Taxonomy" id="547442"/>
    <lineage>
        <taxon>Eukaryota</taxon>
        <taxon>Viridiplantae</taxon>
        <taxon>Streptophyta</taxon>
        <taxon>Embryophyta</taxon>
        <taxon>Tracheophyta</taxon>
        <taxon>Spermatophyta</taxon>
        <taxon>Magnoliopsida</taxon>
        <taxon>Liliopsida</taxon>
        <taxon>Poales</taxon>
        <taxon>Poaceae</taxon>
        <taxon>PACMAD clade</taxon>
        <taxon>Panicoideae</taxon>
        <taxon>Andropogonodae</taxon>
        <taxon>Paspaleae</taxon>
        <taxon>Paspalinae</taxon>
        <taxon>Paspalum</taxon>
    </lineage>
</organism>
<feature type="transmembrane region" description="Helical" evidence="1">
    <location>
        <begin position="251"/>
        <end position="268"/>
    </location>
</feature>
<evidence type="ECO:0000313" key="3">
    <source>
        <dbReference type="EMBL" id="WVZ95611.1"/>
    </source>
</evidence>
<name>A0AAQ3UP11_PASNO</name>
<evidence type="ECO:0000259" key="2">
    <source>
        <dbReference type="Pfam" id="PF23113"/>
    </source>
</evidence>
<proteinExistence type="predicted"/>
<feature type="transmembrane region" description="Helical" evidence="1">
    <location>
        <begin position="288"/>
        <end position="307"/>
    </location>
</feature>
<keyword evidence="1" id="KW-1133">Transmembrane helix</keyword>
<feature type="transmembrane region" description="Helical" evidence="1">
    <location>
        <begin position="314"/>
        <end position="332"/>
    </location>
</feature>
<feature type="transmembrane region" description="Helical" evidence="1">
    <location>
        <begin position="535"/>
        <end position="556"/>
    </location>
</feature>
<evidence type="ECO:0000313" key="4">
    <source>
        <dbReference type="Proteomes" id="UP001341281"/>
    </source>
</evidence>
<dbReference type="PANTHER" id="PTHR13145">
    <property type="entry name" value="SSM4 PROTEIN"/>
    <property type="match status" value="1"/>
</dbReference>
<feature type="transmembrane region" description="Helical" evidence="1">
    <location>
        <begin position="41"/>
        <end position="74"/>
    </location>
</feature>
<protein>
    <recommendedName>
        <fullName evidence="2">E3 ubiquitin-protein ligase MARCHF6-like C-terminal domain-containing protein</fullName>
    </recommendedName>
</protein>
<evidence type="ECO:0000256" key="1">
    <source>
        <dbReference type="SAM" id="Phobius"/>
    </source>
</evidence>
<feature type="transmembrane region" description="Helical" evidence="1">
    <location>
        <begin position="394"/>
        <end position="417"/>
    </location>
</feature>
<gene>
    <name evidence="3" type="ORF">U9M48_041349</name>
</gene>
<feature type="transmembrane region" description="Helical" evidence="1">
    <location>
        <begin position="582"/>
        <end position="603"/>
    </location>
</feature>
<keyword evidence="4" id="KW-1185">Reference proteome</keyword>
<keyword evidence="1" id="KW-0812">Transmembrane</keyword>